<dbReference type="GO" id="GO:0005509">
    <property type="term" value="F:calcium ion binding"/>
    <property type="evidence" value="ECO:0007669"/>
    <property type="project" value="InterPro"/>
</dbReference>
<feature type="disulfide bond" evidence="2">
    <location>
        <begin position="38"/>
        <end position="47"/>
    </location>
</feature>
<dbReference type="InterPro" id="IPR000742">
    <property type="entry name" value="EGF"/>
</dbReference>
<dbReference type="SMART" id="SM00181">
    <property type="entry name" value="EGF"/>
    <property type="match status" value="1"/>
</dbReference>
<name>A0A6J8EFE7_MYTCO</name>
<sequence length="200" mass="21817">MNLYYFNFFISGIDHCSNVRCQHGGVCRSGFQSFHCYCTTGYNGTYCESTTATKSTMLTTTLPPPTTFIPTIPTTASHAHVCDKFRAIQSLVTKTSVSAPTSRGCLDGTNSADALLISYCSAPEMSMWKRGRAVISSCASLPTYIPIGKIRHGHFTDISGIMTYCHSNGVIEIIEQSCGTTTQLKNITSPSSNSYEVIMW</sequence>
<evidence type="ECO:0000259" key="3">
    <source>
        <dbReference type="PROSITE" id="PS50026"/>
    </source>
</evidence>
<dbReference type="PROSITE" id="PS00022">
    <property type="entry name" value="EGF_1"/>
    <property type="match status" value="1"/>
</dbReference>
<dbReference type="PROSITE" id="PS50026">
    <property type="entry name" value="EGF_3"/>
    <property type="match status" value="1"/>
</dbReference>
<evidence type="ECO:0000256" key="1">
    <source>
        <dbReference type="ARBA" id="ARBA00023157"/>
    </source>
</evidence>
<protein>
    <recommendedName>
        <fullName evidence="3">EGF-like domain-containing protein</fullName>
    </recommendedName>
</protein>
<accession>A0A6J8EFE7</accession>
<dbReference type="Proteomes" id="UP000507470">
    <property type="component" value="Unassembled WGS sequence"/>
</dbReference>
<evidence type="ECO:0000256" key="2">
    <source>
        <dbReference type="PROSITE-ProRule" id="PRU00076"/>
    </source>
</evidence>
<dbReference type="Pfam" id="PF00008">
    <property type="entry name" value="EGF"/>
    <property type="match status" value="1"/>
</dbReference>
<evidence type="ECO:0000313" key="4">
    <source>
        <dbReference type="EMBL" id="CAC5419200.1"/>
    </source>
</evidence>
<keyword evidence="2" id="KW-0245">EGF-like domain</keyword>
<feature type="domain" description="EGF-like" evidence="3">
    <location>
        <begin position="12"/>
        <end position="48"/>
    </location>
</feature>
<dbReference type="AlphaFoldDB" id="A0A6J8EFE7"/>
<dbReference type="InterPro" id="IPR001881">
    <property type="entry name" value="EGF-like_Ca-bd_dom"/>
</dbReference>
<dbReference type="PROSITE" id="PS01186">
    <property type="entry name" value="EGF_2"/>
    <property type="match status" value="1"/>
</dbReference>
<organism evidence="4 5">
    <name type="scientific">Mytilus coruscus</name>
    <name type="common">Sea mussel</name>
    <dbReference type="NCBI Taxonomy" id="42192"/>
    <lineage>
        <taxon>Eukaryota</taxon>
        <taxon>Metazoa</taxon>
        <taxon>Spiralia</taxon>
        <taxon>Lophotrochozoa</taxon>
        <taxon>Mollusca</taxon>
        <taxon>Bivalvia</taxon>
        <taxon>Autobranchia</taxon>
        <taxon>Pteriomorphia</taxon>
        <taxon>Mytilida</taxon>
        <taxon>Mytiloidea</taxon>
        <taxon>Mytilidae</taxon>
        <taxon>Mytilinae</taxon>
        <taxon>Mytilus</taxon>
    </lineage>
</organism>
<proteinExistence type="predicted"/>
<dbReference type="EMBL" id="CACVKT020009002">
    <property type="protein sequence ID" value="CAC5419200.1"/>
    <property type="molecule type" value="Genomic_DNA"/>
</dbReference>
<evidence type="ECO:0000313" key="5">
    <source>
        <dbReference type="Proteomes" id="UP000507470"/>
    </source>
</evidence>
<reference evidence="4 5" key="1">
    <citation type="submission" date="2020-06" db="EMBL/GenBank/DDBJ databases">
        <authorList>
            <person name="Li R."/>
            <person name="Bekaert M."/>
        </authorList>
    </citation>
    <scope>NUCLEOTIDE SEQUENCE [LARGE SCALE GENOMIC DNA]</scope>
    <source>
        <strain evidence="5">wild</strain>
    </source>
</reference>
<dbReference type="SUPFAM" id="SSF57196">
    <property type="entry name" value="EGF/Laminin"/>
    <property type="match status" value="1"/>
</dbReference>
<keyword evidence="1 2" id="KW-1015">Disulfide bond</keyword>
<dbReference type="CDD" id="cd00054">
    <property type="entry name" value="EGF_CA"/>
    <property type="match status" value="1"/>
</dbReference>
<keyword evidence="5" id="KW-1185">Reference proteome</keyword>
<comment type="caution">
    <text evidence="2">Lacks conserved residue(s) required for the propagation of feature annotation.</text>
</comment>
<dbReference type="SMART" id="SM00179">
    <property type="entry name" value="EGF_CA"/>
    <property type="match status" value="1"/>
</dbReference>
<dbReference type="Gene3D" id="2.10.25.10">
    <property type="entry name" value="Laminin"/>
    <property type="match status" value="1"/>
</dbReference>
<gene>
    <name evidence="4" type="ORF">MCOR_51576</name>
</gene>